<dbReference type="GO" id="GO:0071944">
    <property type="term" value="C:cell periphery"/>
    <property type="evidence" value="ECO:0007669"/>
    <property type="project" value="TreeGrafter"/>
</dbReference>
<dbReference type="GO" id="GO:0005783">
    <property type="term" value="C:endoplasmic reticulum"/>
    <property type="evidence" value="ECO:0007669"/>
    <property type="project" value="TreeGrafter"/>
</dbReference>
<accession>A0A835WLX3</accession>
<feature type="compositionally biased region" description="Gly residues" evidence="2">
    <location>
        <begin position="201"/>
        <end position="228"/>
    </location>
</feature>
<dbReference type="PANTHER" id="PTHR12393">
    <property type="entry name" value="SPHINGOMYELIN PHOSPHODIESTERASE RELATED"/>
    <property type="match status" value="1"/>
</dbReference>
<evidence type="ECO:0000256" key="1">
    <source>
        <dbReference type="SAM" id="Coils"/>
    </source>
</evidence>
<dbReference type="GO" id="GO:0030149">
    <property type="term" value="P:sphingolipid catabolic process"/>
    <property type="evidence" value="ECO:0007669"/>
    <property type="project" value="TreeGrafter"/>
</dbReference>
<evidence type="ECO:0000313" key="3">
    <source>
        <dbReference type="EMBL" id="KAG2449629.1"/>
    </source>
</evidence>
<keyword evidence="1" id="KW-0175">Coiled coil</keyword>
<evidence type="ECO:0008006" key="5">
    <source>
        <dbReference type="Google" id="ProtNLM"/>
    </source>
</evidence>
<dbReference type="GO" id="GO:0016020">
    <property type="term" value="C:membrane"/>
    <property type="evidence" value="ECO:0007669"/>
    <property type="project" value="TreeGrafter"/>
</dbReference>
<reference evidence="3" key="1">
    <citation type="journal article" date="2020" name="bioRxiv">
        <title>Comparative genomics of Chlamydomonas.</title>
        <authorList>
            <person name="Craig R.J."/>
            <person name="Hasan A.R."/>
            <person name="Ness R.W."/>
            <person name="Keightley P.D."/>
        </authorList>
    </citation>
    <scope>NUCLEOTIDE SEQUENCE</scope>
    <source>
        <strain evidence="3">CCAP 11/173</strain>
    </source>
</reference>
<feature type="coiled-coil region" evidence="1">
    <location>
        <begin position="538"/>
        <end position="565"/>
    </location>
</feature>
<gene>
    <name evidence="3" type="ORF">HYH02_005162</name>
</gene>
<name>A0A835WLX3_9CHLO</name>
<organism evidence="3 4">
    <name type="scientific">Chlamydomonas schloesseri</name>
    <dbReference type="NCBI Taxonomy" id="2026947"/>
    <lineage>
        <taxon>Eukaryota</taxon>
        <taxon>Viridiplantae</taxon>
        <taxon>Chlorophyta</taxon>
        <taxon>core chlorophytes</taxon>
        <taxon>Chlorophyceae</taxon>
        <taxon>CS clade</taxon>
        <taxon>Chlamydomonadales</taxon>
        <taxon>Chlamydomonadaceae</taxon>
        <taxon>Chlamydomonas</taxon>
    </lineage>
</organism>
<feature type="region of interest" description="Disordered" evidence="2">
    <location>
        <begin position="196"/>
        <end position="228"/>
    </location>
</feature>
<dbReference type="GO" id="GO:0004620">
    <property type="term" value="F:phospholipase activity"/>
    <property type="evidence" value="ECO:0007669"/>
    <property type="project" value="TreeGrafter"/>
</dbReference>
<sequence length="784" mass="81503">MSDMPLEQRRKLLCATAASGELWNLEFAVEVVGCPLGPDVFAAARADNVGVVLGWLRRAGLTDTDESLEAAGRRGHPNCSPCCIIAAAGAGHAVCSRLRSINMLEERMNIALAAAAAAAGGGHAAECDRLLQLHKEMRDGFLGTNPTAAMLVEEEENFPQMQAAGLRVLEGAVEGVMALDELRALYAKWFDRRGQGRDGGGDGGHGGRGVRAEGGVGAGADSGSGGSGGGAEVVVYRHSGWRLTWPPEEEEEARLAAGMSPEQRRAVAAWRAGMDARLLAAAAGSASPQWRAKYEWLKACGHVIRRDSDKARVAVRAAACTTSGGSGSASGREGGRAVERLRYLRGELGVAAVCSVRVVAEMVANGNVEALAHVLALAAEAAGNEAATAAAAMAASAAGRAAEAAGGQAAMGAAGGGLGAGLHSGTSGSSSAAQGISSSSSSSRSLSLRCCTPCPSPKELVASVLAACDAAQTAAARGHLRCLQVIRAAGGRMSTAILVAALRAGQVPVAMWLLDECCSSSSSNSCPGSSGSCGNARSGKADDARNQAEEECEDAESQAQHEVKLTAAVCAAAARSGRLELLALVRARGCPWDETAVVAGAEAGCEAVLAYLVAEGCPAGDGHDAYAAAMAAEDVHTLRCLRRLGLPWAGDAATWRAHAIRCGVPLLRWLHEEAQVPVLAWMTSIGAARRGRRSEVLAMKVLKWYLRETTKNAEVQRQRLRQEEEERLRREQKRKWWRRTAAPQSSPLAGAGVAAVADSVVQLSGQKALTWMRERLAKGWRLGR</sequence>
<dbReference type="OrthoDB" id="546152at2759"/>
<dbReference type="AlphaFoldDB" id="A0A835WLX3"/>
<keyword evidence="4" id="KW-1185">Reference proteome</keyword>
<dbReference type="Proteomes" id="UP000613740">
    <property type="component" value="Unassembled WGS sequence"/>
</dbReference>
<dbReference type="PANTHER" id="PTHR12393:SF6">
    <property type="entry name" value="SPHINGOMYELIN PHOSPHODIESTERASE 2"/>
    <property type="match status" value="1"/>
</dbReference>
<proteinExistence type="predicted"/>
<dbReference type="EMBL" id="JAEHOD010000013">
    <property type="protein sequence ID" value="KAG2449629.1"/>
    <property type="molecule type" value="Genomic_DNA"/>
</dbReference>
<dbReference type="GO" id="GO:0046513">
    <property type="term" value="P:ceramide biosynthetic process"/>
    <property type="evidence" value="ECO:0007669"/>
    <property type="project" value="TreeGrafter"/>
</dbReference>
<feature type="coiled-coil region" evidence="1">
    <location>
        <begin position="706"/>
        <end position="735"/>
    </location>
</feature>
<evidence type="ECO:0000256" key="2">
    <source>
        <dbReference type="SAM" id="MobiDB-lite"/>
    </source>
</evidence>
<protein>
    <recommendedName>
        <fullName evidence="5">Ankyrin repeat domain-containing protein</fullName>
    </recommendedName>
</protein>
<evidence type="ECO:0000313" key="4">
    <source>
        <dbReference type="Proteomes" id="UP000613740"/>
    </source>
</evidence>
<comment type="caution">
    <text evidence="3">The sequence shown here is derived from an EMBL/GenBank/DDBJ whole genome shotgun (WGS) entry which is preliminary data.</text>
</comment>